<reference evidence="1 3" key="2">
    <citation type="journal article" date="2014" name="BMC Genomics">
        <title>An improved genome release (version Mt4.0) for the model legume Medicago truncatula.</title>
        <authorList>
            <person name="Tang H."/>
            <person name="Krishnakumar V."/>
            <person name="Bidwell S."/>
            <person name="Rosen B."/>
            <person name="Chan A."/>
            <person name="Zhou S."/>
            <person name="Gentzbittel L."/>
            <person name="Childs K.L."/>
            <person name="Yandell M."/>
            <person name="Gundlach H."/>
            <person name="Mayer K.F."/>
            <person name="Schwartz D.C."/>
            <person name="Town C.D."/>
        </authorList>
    </citation>
    <scope>GENOME REANNOTATION</scope>
    <source>
        <strain evidence="1">A17</strain>
        <strain evidence="2 3">cv. Jemalong A17</strain>
    </source>
</reference>
<evidence type="ECO:0000313" key="2">
    <source>
        <dbReference type="EnsemblPlants" id="KEH43396"/>
    </source>
</evidence>
<dbReference type="AlphaFoldDB" id="A0A072VP45"/>
<evidence type="ECO:0000313" key="3">
    <source>
        <dbReference type="Proteomes" id="UP000002051"/>
    </source>
</evidence>
<reference evidence="1 3" key="1">
    <citation type="journal article" date="2011" name="Nature">
        <title>The Medicago genome provides insight into the evolution of rhizobial symbioses.</title>
        <authorList>
            <person name="Young N.D."/>
            <person name="Debelle F."/>
            <person name="Oldroyd G.E."/>
            <person name="Geurts R."/>
            <person name="Cannon S.B."/>
            <person name="Udvardi M.K."/>
            <person name="Benedito V.A."/>
            <person name="Mayer K.F."/>
            <person name="Gouzy J."/>
            <person name="Schoof H."/>
            <person name="Van de Peer Y."/>
            <person name="Proost S."/>
            <person name="Cook D.R."/>
            <person name="Meyers B.C."/>
            <person name="Spannagl M."/>
            <person name="Cheung F."/>
            <person name="De Mita S."/>
            <person name="Krishnakumar V."/>
            <person name="Gundlach H."/>
            <person name="Zhou S."/>
            <person name="Mudge J."/>
            <person name="Bharti A.K."/>
            <person name="Murray J.D."/>
            <person name="Naoumkina M.A."/>
            <person name="Rosen B."/>
            <person name="Silverstein K.A."/>
            <person name="Tang H."/>
            <person name="Rombauts S."/>
            <person name="Zhao P.X."/>
            <person name="Zhou P."/>
            <person name="Barbe V."/>
            <person name="Bardou P."/>
            <person name="Bechner M."/>
            <person name="Bellec A."/>
            <person name="Berger A."/>
            <person name="Berges H."/>
            <person name="Bidwell S."/>
            <person name="Bisseling T."/>
            <person name="Choisne N."/>
            <person name="Couloux A."/>
            <person name="Denny R."/>
            <person name="Deshpande S."/>
            <person name="Dai X."/>
            <person name="Doyle J.J."/>
            <person name="Dudez A.M."/>
            <person name="Farmer A.D."/>
            <person name="Fouteau S."/>
            <person name="Franken C."/>
            <person name="Gibelin C."/>
            <person name="Gish J."/>
            <person name="Goldstein S."/>
            <person name="Gonzalez A.J."/>
            <person name="Green P.J."/>
            <person name="Hallab A."/>
            <person name="Hartog M."/>
            <person name="Hua A."/>
            <person name="Humphray S.J."/>
            <person name="Jeong D.H."/>
            <person name="Jing Y."/>
            <person name="Jocker A."/>
            <person name="Kenton S.M."/>
            <person name="Kim D.J."/>
            <person name="Klee K."/>
            <person name="Lai H."/>
            <person name="Lang C."/>
            <person name="Lin S."/>
            <person name="Macmil S.L."/>
            <person name="Magdelenat G."/>
            <person name="Matthews L."/>
            <person name="McCorrison J."/>
            <person name="Monaghan E.L."/>
            <person name="Mun J.H."/>
            <person name="Najar F.Z."/>
            <person name="Nicholson C."/>
            <person name="Noirot C."/>
            <person name="O'Bleness M."/>
            <person name="Paule C.R."/>
            <person name="Poulain J."/>
            <person name="Prion F."/>
            <person name="Qin B."/>
            <person name="Qu C."/>
            <person name="Retzel E.F."/>
            <person name="Riddle C."/>
            <person name="Sallet E."/>
            <person name="Samain S."/>
            <person name="Samson N."/>
            <person name="Sanders I."/>
            <person name="Saurat O."/>
            <person name="Scarpelli C."/>
            <person name="Schiex T."/>
            <person name="Segurens B."/>
            <person name="Severin A.J."/>
            <person name="Sherrier D.J."/>
            <person name="Shi R."/>
            <person name="Sims S."/>
            <person name="Singer S.R."/>
            <person name="Sinharoy S."/>
            <person name="Sterck L."/>
            <person name="Viollet A."/>
            <person name="Wang B.B."/>
            <person name="Wang K."/>
            <person name="Wang M."/>
            <person name="Wang X."/>
            <person name="Warfsmann J."/>
            <person name="Weissenbach J."/>
            <person name="White D.D."/>
            <person name="White J.D."/>
            <person name="Wiley G.B."/>
            <person name="Wincker P."/>
            <person name="Xing Y."/>
            <person name="Yang L."/>
            <person name="Yao Z."/>
            <person name="Ying F."/>
            <person name="Zhai J."/>
            <person name="Zhou L."/>
            <person name="Zuber A."/>
            <person name="Denarie J."/>
            <person name="Dixon R.A."/>
            <person name="May G.D."/>
            <person name="Schwartz D.C."/>
            <person name="Rogers J."/>
            <person name="Quetier F."/>
            <person name="Town C.D."/>
            <person name="Roe B.A."/>
        </authorList>
    </citation>
    <scope>NUCLEOTIDE SEQUENCE [LARGE SCALE GENOMIC DNA]</scope>
    <source>
        <strain evidence="1">A17</strain>
        <strain evidence="2 3">cv. Jemalong A17</strain>
    </source>
</reference>
<reference evidence="2" key="3">
    <citation type="submission" date="2015-04" db="UniProtKB">
        <authorList>
            <consortium name="EnsemblPlants"/>
        </authorList>
    </citation>
    <scope>IDENTIFICATION</scope>
    <source>
        <strain evidence="2">cv. Jemalong A17</strain>
    </source>
</reference>
<gene>
    <name evidence="1" type="ordered locus">MTR_1g091930</name>
</gene>
<proteinExistence type="predicted"/>
<accession>A0A072VP45</accession>
<organism evidence="1 3">
    <name type="scientific">Medicago truncatula</name>
    <name type="common">Barrel medic</name>
    <name type="synonym">Medicago tribuloides</name>
    <dbReference type="NCBI Taxonomy" id="3880"/>
    <lineage>
        <taxon>Eukaryota</taxon>
        <taxon>Viridiplantae</taxon>
        <taxon>Streptophyta</taxon>
        <taxon>Embryophyta</taxon>
        <taxon>Tracheophyta</taxon>
        <taxon>Spermatophyta</taxon>
        <taxon>Magnoliopsida</taxon>
        <taxon>eudicotyledons</taxon>
        <taxon>Gunneridae</taxon>
        <taxon>Pentapetalae</taxon>
        <taxon>rosids</taxon>
        <taxon>fabids</taxon>
        <taxon>Fabales</taxon>
        <taxon>Fabaceae</taxon>
        <taxon>Papilionoideae</taxon>
        <taxon>50 kb inversion clade</taxon>
        <taxon>NPAAA clade</taxon>
        <taxon>Hologalegina</taxon>
        <taxon>IRL clade</taxon>
        <taxon>Trifolieae</taxon>
        <taxon>Medicago</taxon>
    </lineage>
</organism>
<keyword evidence="3" id="KW-1185">Reference proteome</keyword>
<name>A0A072VP45_MEDTR</name>
<dbReference type="Proteomes" id="UP000002051">
    <property type="component" value="Unassembled WGS sequence"/>
</dbReference>
<evidence type="ECO:0000313" key="1">
    <source>
        <dbReference type="EMBL" id="KEH43396.1"/>
    </source>
</evidence>
<dbReference type="EMBL" id="CM001217">
    <property type="protein sequence ID" value="KEH43396.1"/>
    <property type="molecule type" value="Genomic_DNA"/>
</dbReference>
<protein>
    <submittedName>
        <fullName evidence="1 2">Uncharacterized protein</fullName>
    </submittedName>
</protein>
<dbReference type="HOGENOM" id="CLU_2310193_0_0_1"/>
<sequence>MGNFDISTFKQRQHVSLFSLVRSPTTVHHHGPPPPPSSSLTTTAIVLTIPAVPSFHSSRPRLHITDDPFFSLTPPESVRITTVLTNIKSSLRKQICSKLR</sequence>
<dbReference type="EnsemblPlants" id="KEH43396">
    <property type="protein sequence ID" value="KEH43396"/>
    <property type="gene ID" value="MTR_1g091930"/>
</dbReference>